<dbReference type="InterPro" id="IPR008368">
    <property type="entry name" value="VDCC_gsu"/>
</dbReference>
<dbReference type="PRINTS" id="PR01792">
    <property type="entry name" value="VDCCGAMMA"/>
</dbReference>
<feature type="transmembrane region" description="Helical" evidence="20">
    <location>
        <begin position="108"/>
        <end position="130"/>
    </location>
</feature>
<dbReference type="AlphaFoldDB" id="A0A3Q3VIT2"/>
<evidence type="ECO:0000256" key="2">
    <source>
        <dbReference type="ARBA" id="ARBA00004415"/>
    </source>
</evidence>
<comment type="subunit">
    <text evidence="19 20">Component of a calcium channel complex consisting of a pore-forming alpha subunit (CACNA1S) and the ancillary subunits CACNB1 or CACNB2, CACNG1 and CACNA2D1. The channel complex contains alpha, beta, gamma and delta subunits in a 1:1:1:1 ratio, i.e. it contains either CACNB1 or CACNB2.</text>
</comment>
<keyword evidence="17 20" id="KW-0407">Ion channel</keyword>
<dbReference type="OMA" id="YVEGHGC"/>
<dbReference type="Ensembl" id="ENSMMOT00000000564.1">
    <property type="protein sequence ID" value="ENSMMOP00000000556.1"/>
    <property type="gene ID" value="ENSMMOG00000000482.1"/>
</dbReference>
<dbReference type="Proteomes" id="UP000261620">
    <property type="component" value="Unplaced"/>
</dbReference>
<keyword evidence="22" id="KW-1185">Reference proteome</keyword>
<accession>A0A3Q3VIT2</accession>
<keyword evidence="16" id="KW-0325">Glycoprotein</keyword>
<evidence type="ECO:0000256" key="18">
    <source>
        <dbReference type="ARBA" id="ARBA00029680"/>
    </source>
</evidence>
<dbReference type="InterPro" id="IPR004031">
    <property type="entry name" value="PMP22/EMP/MP20/Claudin"/>
</dbReference>
<evidence type="ECO:0000256" key="10">
    <source>
        <dbReference type="ARBA" id="ARBA00022837"/>
    </source>
</evidence>
<evidence type="ECO:0000256" key="19">
    <source>
        <dbReference type="ARBA" id="ARBA00046683"/>
    </source>
</evidence>
<feature type="transmembrane region" description="Helical" evidence="20">
    <location>
        <begin position="9"/>
        <end position="32"/>
    </location>
</feature>
<keyword evidence="14 20" id="KW-0472">Membrane</keyword>
<dbReference type="InterPro" id="IPR005421">
    <property type="entry name" value="VDCC_g1su"/>
</dbReference>
<keyword evidence="9 20" id="KW-0812">Transmembrane</keyword>
<evidence type="ECO:0000256" key="15">
    <source>
        <dbReference type="ARBA" id="ARBA00023157"/>
    </source>
</evidence>
<dbReference type="PRINTS" id="PR01601">
    <property type="entry name" value="VDCCGAMMA1"/>
</dbReference>
<evidence type="ECO:0000256" key="8">
    <source>
        <dbReference type="ARBA" id="ARBA00022673"/>
    </source>
</evidence>
<feature type="transmembrane region" description="Helical" evidence="20">
    <location>
        <begin position="142"/>
        <end position="164"/>
    </location>
</feature>
<keyword evidence="15" id="KW-1015">Disulfide bond</keyword>
<comment type="similarity">
    <text evidence="3 20">Belongs to the PMP-22/EMP/MP20 family. CACNG subfamily.</text>
</comment>
<keyword evidence="8 20" id="KW-0107">Calcium channel</keyword>
<feature type="transmembrane region" description="Helical" evidence="20">
    <location>
        <begin position="184"/>
        <end position="209"/>
    </location>
</feature>
<organism evidence="21 22">
    <name type="scientific">Mola mola</name>
    <name type="common">Ocean sunfish</name>
    <name type="synonym">Tetraodon mola</name>
    <dbReference type="NCBI Taxonomy" id="94237"/>
    <lineage>
        <taxon>Eukaryota</taxon>
        <taxon>Metazoa</taxon>
        <taxon>Chordata</taxon>
        <taxon>Craniata</taxon>
        <taxon>Vertebrata</taxon>
        <taxon>Euteleostomi</taxon>
        <taxon>Actinopterygii</taxon>
        <taxon>Neopterygii</taxon>
        <taxon>Teleostei</taxon>
        <taxon>Neoteleostei</taxon>
        <taxon>Acanthomorphata</taxon>
        <taxon>Eupercaria</taxon>
        <taxon>Tetraodontiformes</taxon>
        <taxon>Molidae</taxon>
        <taxon>Mola</taxon>
    </lineage>
</organism>
<evidence type="ECO:0000256" key="17">
    <source>
        <dbReference type="ARBA" id="ARBA00023303"/>
    </source>
</evidence>
<sequence length="231" mass="26185">MHKRTKIRIAIFVLMVGMASMFTAVVTDYWAVLIPKEHKVNQTCEAAHFGLWRLCKKQIFISSEIYKEEHGCGPISLPGEENCTYFRHFTPGQDTEIFDHKTQKEYNISAAAISIFSLAFMILGSLCLAGTCCGGKGKRRDYLLKPAGMFFAFAGLCAFISLEVMRQSVKRMIDSEETIWTNHYFAWSFACACTGFILLFLTGITLLILSMPQMPRNPWETCMDAEPEQVE</sequence>
<dbReference type="GO" id="GO:0005245">
    <property type="term" value="F:voltage-gated calcium channel activity"/>
    <property type="evidence" value="ECO:0007669"/>
    <property type="project" value="InterPro"/>
</dbReference>
<name>A0A3Q3VIT2_MOLML</name>
<dbReference type="GO" id="GO:0005246">
    <property type="term" value="F:calcium channel regulator activity"/>
    <property type="evidence" value="ECO:0007669"/>
    <property type="project" value="TreeGrafter"/>
</dbReference>
<keyword evidence="10 20" id="KW-0106">Calcium</keyword>
<reference evidence="21" key="2">
    <citation type="submission" date="2025-09" db="UniProtKB">
        <authorList>
            <consortium name="Ensembl"/>
        </authorList>
    </citation>
    <scope>IDENTIFICATION</scope>
</reference>
<evidence type="ECO:0000256" key="12">
    <source>
        <dbReference type="ARBA" id="ARBA00022989"/>
    </source>
</evidence>
<keyword evidence="7 20" id="KW-0109">Calcium transport</keyword>
<evidence type="ECO:0000256" key="6">
    <source>
        <dbReference type="ARBA" id="ARBA00022475"/>
    </source>
</evidence>
<evidence type="ECO:0000256" key="20">
    <source>
        <dbReference type="RuleBase" id="RU363085"/>
    </source>
</evidence>
<dbReference type="Gene3D" id="1.20.140.150">
    <property type="match status" value="1"/>
</dbReference>
<evidence type="ECO:0000256" key="5">
    <source>
        <dbReference type="ARBA" id="ARBA00022448"/>
    </source>
</evidence>
<evidence type="ECO:0000256" key="13">
    <source>
        <dbReference type="ARBA" id="ARBA00023065"/>
    </source>
</evidence>
<evidence type="ECO:0000256" key="14">
    <source>
        <dbReference type="ARBA" id="ARBA00023136"/>
    </source>
</evidence>
<keyword evidence="6" id="KW-1003">Cell membrane</keyword>
<evidence type="ECO:0000256" key="9">
    <source>
        <dbReference type="ARBA" id="ARBA00022692"/>
    </source>
</evidence>
<keyword evidence="12 20" id="KW-1133">Transmembrane helix</keyword>
<dbReference type="PANTHER" id="PTHR15025:SF8">
    <property type="entry name" value="VOLTAGE-DEPENDENT CALCIUM CHANNEL GAMMA-1 SUBUNIT"/>
    <property type="match status" value="1"/>
</dbReference>
<evidence type="ECO:0000256" key="4">
    <source>
        <dbReference type="ARBA" id="ARBA00019950"/>
    </source>
</evidence>
<dbReference type="GO" id="GO:1990454">
    <property type="term" value="C:L-type voltage-gated calcium channel complex"/>
    <property type="evidence" value="ECO:0007669"/>
    <property type="project" value="TreeGrafter"/>
</dbReference>
<keyword evidence="5 20" id="KW-0813">Transport</keyword>
<evidence type="ECO:0000256" key="1">
    <source>
        <dbReference type="ARBA" id="ARBA00003367"/>
    </source>
</evidence>
<dbReference type="GO" id="GO:1902514">
    <property type="term" value="P:regulation of calcium ion transmembrane transport via high voltage-gated calcium channel"/>
    <property type="evidence" value="ECO:0007669"/>
    <property type="project" value="TreeGrafter"/>
</dbReference>
<reference evidence="21" key="1">
    <citation type="submission" date="2025-08" db="UniProtKB">
        <authorList>
            <consortium name="Ensembl"/>
        </authorList>
    </citation>
    <scope>IDENTIFICATION</scope>
</reference>
<comment type="subcellular location">
    <subcellularLocation>
        <location evidence="2">Cell membrane</location>
        <location evidence="2">Sarcolemma</location>
        <topology evidence="2">Multi-pass membrane protein</topology>
    </subcellularLocation>
    <subcellularLocation>
        <location evidence="20">Membrane</location>
        <topology evidence="20">Multi-pass membrane protein</topology>
    </subcellularLocation>
</comment>
<evidence type="ECO:0000256" key="16">
    <source>
        <dbReference type="ARBA" id="ARBA00023180"/>
    </source>
</evidence>
<evidence type="ECO:0000313" key="22">
    <source>
        <dbReference type="Proteomes" id="UP000261620"/>
    </source>
</evidence>
<dbReference type="PANTHER" id="PTHR15025">
    <property type="entry name" value="VOLTAGE-DEPENDENT CALCIUM CHANNEL GAMMA-1 SUBUNIT-RELATED"/>
    <property type="match status" value="1"/>
</dbReference>
<evidence type="ECO:0000256" key="3">
    <source>
        <dbReference type="ARBA" id="ARBA00007111"/>
    </source>
</evidence>
<evidence type="ECO:0000256" key="7">
    <source>
        <dbReference type="ARBA" id="ARBA00022568"/>
    </source>
</evidence>
<proteinExistence type="inferred from homology"/>
<keyword evidence="11 20" id="KW-0851">Voltage-gated channel</keyword>
<keyword evidence="13 20" id="KW-0406">Ion transport</keyword>
<comment type="function">
    <text evidence="1 20">Regulatory subunit of the voltage-gated calcium channel that gives rise to L-type calcium currents in skeletal muscle. Regulates channel inactivation kinetics.</text>
</comment>
<dbReference type="Pfam" id="PF13903">
    <property type="entry name" value="Claudin_2"/>
    <property type="match status" value="1"/>
</dbReference>
<protein>
    <recommendedName>
        <fullName evidence="4 20">Voltage-dependent calcium channel gamma-1 subunit</fullName>
    </recommendedName>
    <alternativeName>
        <fullName evidence="18 20">Dihydropyridine-sensitive L-type, skeletal muscle calcium channel subunit gamma</fullName>
    </alternativeName>
</protein>
<dbReference type="STRING" id="94237.ENSMMOP00000000556"/>
<evidence type="ECO:0000256" key="11">
    <source>
        <dbReference type="ARBA" id="ARBA00022882"/>
    </source>
</evidence>
<evidence type="ECO:0000313" key="21">
    <source>
        <dbReference type="Ensembl" id="ENSMMOP00000000556.1"/>
    </source>
</evidence>